<proteinExistence type="predicted"/>
<dbReference type="EMBL" id="AVOT02022961">
    <property type="protein sequence ID" value="MBW0512739.1"/>
    <property type="molecule type" value="Genomic_DNA"/>
</dbReference>
<reference evidence="2" key="1">
    <citation type="submission" date="2021-03" db="EMBL/GenBank/DDBJ databases">
        <title>Draft genome sequence of rust myrtle Austropuccinia psidii MF-1, a brazilian biotype.</title>
        <authorList>
            <person name="Quecine M.C."/>
            <person name="Pachon D.M.R."/>
            <person name="Bonatelli M.L."/>
            <person name="Correr F.H."/>
            <person name="Franceschini L.M."/>
            <person name="Leite T.F."/>
            <person name="Margarido G.R.A."/>
            <person name="Almeida C.A."/>
            <person name="Ferrarezi J.A."/>
            <person name="Labate C.A."/>
        </authorList>
    </citation>
    <scope>NUCLEOTIDE SEQUENCE</scope>
    <source>
        <strain evidence="2">MF-1</strain>
    </source>
</reference>
<comment type="caution">
    <text evidence="2">The sequence shown here is derived from an EMBL/GenBank/DDBJ whole genome shotgun (WGS) entry which is preliminary data.</text>
</comment>
<feature type="region of interest" description="Disordered" evidence="1">
    <location>
        <begin position="1"/>
        <end position="60"/>
    </location>
</feature>
<dbReference type="AlphaFoldDB" id="A0A9Q3HRP2"/>
<evidence type="ECO:0000313" key="2">
    <source>
        <dbReference type="EMBL" id="MBW0512739.1"/>
    </source>
</evidence>
<name>A0A9Q3HRP2_9BASI</name>
<organism evidence="2 3">
    <name type="scientific">Austropuccinia psidii MF-1</name>
    <dbReference type="NCBI Taxonomy" id="1389203"/>
    <lineage>
        <taxon>Eukaryota</taxon>
        <taxon>Fungi</taxon>
        <taxon>Dikarya</taxon>
        <taxon>Basidiomycota</taxon>
        <taxon>Pucciniomycotina</taxon>
        <taxon>Pucciniomycetes</taxon>
        <taxon>Pucciniales</taxon>
        <taxon>Sphaerophragmiaceae</taxon>
        <taxon>Austropuccinia</taxon>
    </lineage>
</organism>
<gene>
    <name evidence="2" type="ORF">O181_052454</name>
</gene>
<keyword evidence="3" id="KW-1185">Reference proteome</keyword>
<feature type="compositionally biased region" description="Basic and acidic residues" evidence="1">
    <location>
        <begin position="1"/>
        <end position="15"/>
    </location>
</feature>
<accession>A0A9Q3HRP2</accession>
<evidence type="ECO:0000256" key="1">
    <source>
        <dbReference type="SAM" id="MobiDB-lite"/>
    </source>
</evidence>
<protein>
    <submittedName>
        <fullName evidence="2">Uncharacterized protein</fullName>
    </submittedName>
</protein>
<sequence length="254" mass="28845">MEKKKIMLLKAEWRKNNPQPPKKVPKTAPVARSSKSNVKRQPQAQNKGKGKAPARATESQKFSRIPWKFISDGQSNDGITEKGGSQIKISEMISDIFDSIPELYEAINDVKTHVSDIDSSICKNLKTNSLSLRQINETLMCFEKALRAIQTSNNFNSFGNKLNEQSAIIKELTENYSKFNIDDIIETIIKQAIDTIKEENKSFLQNISKSFTEVNTYTIALKKCFDTSQEEISKLTIKLNQITSDDTRKTELFQ</sequence>
<dbReference type="Proteomes" id="UP000765509">
    <property type="component" value="Unassembled WGS sequence"/>
</dbReference>
<evidence type="ECO:0000313" key="3">
    <source>
        <dbReference type="Proteomes" id="UP000765509"/>
    </source>
</evidence>
<feature type="compositionally biased region" description="Polar residues" evidence="1">
    <location>
        <begin position="33"/>
        <end position="46"/>
    </location>
</feature>